<evidence type="ECO:0000256" key="2">
    <source>
        <dbReference type="ARBA" id="ARBA00022746"/>
    </source>
</evidence>
<dbReference type="Proteomes" id="UP001208017">
    <property type="component" value="Unassembled WGS sequence"/>
</dbReference>
<evidence type="ECO:0000259" key="7">
    <source>
        <dbReference type="Pfam" id="PF01593"/>
    </source>
</evidence>
<accession>A0ABT3X0K5</accession>
<dbReference type="InterPro" id="IPR036188">
    <property type="entry name" value="FAD/NAD-bd_sf"/>
</dbReference>
<evidence type="ECO:0000256" key="3">
    <source>
        <dbReference type="ARBA" id="ARBA00023002"/>
    </source>
</evidence>
<dbReference type="PANTHER" id="PTHR43734:SF1">
    <property type="entry name" value="PHYTOENE DESATURASE"/>
    <property type="match status" value="1"/>
</dbReference>
<dbReference type="PANTHER" id="PTHR43734">
    <property type="entry name" value="PHYTOENE DESATURASE"/>
    <property type="match status" value="1"/>
</dbReference>
<dbReference type="Gene3D" id="3.50.50.60">
    <property type="entry name" value="FAD/NAD(P)-binding domain"/>
    <property type="match status" value="1"/>
</dbReference>
<reference evidence="8 9" key="1">
    <citation type="submission" date="2022-11" db="EMBL/GenBank/DDBJ databases">
        <title>Study of microbial diversity in lake waters.</title>
        <authorList>
            <person name="Zhang J."/>
        </authorList>
    </citation>
    <scope>NUCLEOTIDE SEQUENCE [LARGE SCALE GENOMIC DNA]</scope>
    <source>
        <strain evidence="8 9">DT12</strain>
    </source>
</reference>
<keyword evidence="3 5" id="KW-0560">Oxidoreductase</keyword>
<comment type="similarity">
    <text evidence="4">Belongs to the carotenoid/retinoid oxidoreductase family. CrtN subfamily.</text>
</comment>
<proteinExistence type="inferred from homology"/>
<name>A0ABT3X0K5_9BACL</name>
<keyword evidence="9" id="KW-1185">Reference proteome</keyword>
<comment type="pathway">
    <text evidence="1 5">Carotenoid biosynthesis.</text>
</comment>
<dbReference type="InterPro" id="IPR014105">
    <property type="entry name" value="Carotenoid/retinoid_OxRdtase"/>
</dbReference>
<evidence type="ECO:0000256" key="6">
    <source>
        <dbReference type="SAM" id="MobiDB-lite"/>
    </source>
</evidence>
<evidence type="ECO:0000256" key="5">
    <source>
        <dbReference type="RuleBase" id="RU362075"/>
    </source>
</evidence>
<feature type="region of interest" description="Disordered" evidence="6">
    <location>
        <begin position="333"/>
        <end position="354"/>
    </location>
</feature>
<dbReference type="Pfam" id="PF01593">
    <property type="entry name" value="Amino_oxidase"/>
    <property type="match status" value="1"/>
</dbReference>
<gene>
    <name evidence="8" type="primary">crtI</name>
    <name evidence="8" type="ORF">OS242_10730</name>
</gene>
<dbReference type="EMBL" id="JAPMLT010000004">
    <property type="protein sequence ID" value="MCX7570436.1"/>
    <property type="molecule type" value="Genomic_DNA"/>
</dbReference>
<comment type="caution">
    <text evidence="8">The sequence shown here is derived from an EMBL/GenBank/DDBJ whole genome shotgun (WGS) entry which is preliminary data.</text>
</comment>
<organism evidence="8 9">
    <name type="scientific">Tumebacillus lacus</name>
    <dbReference type="NCBI Taxonomy" id="2995335"/>
    <lineage>
        <taxon>Bacteria</taxon>
        <taxon>Bacillati</taxon>
        <taxon>Bacillota</taxon>
        <taxon>Bacilli</taxon>
        <taxon>Bacillales</taxon>
        <taxon>Alicyclobacillaceae</taxon>
        <taxon>Tumebacillus</taxon>
    </lineage>
</organism>
<evidence type="ECO:0000313" key="8">
    <source>
        <dbReference type="EMBL" id="MCX7570436.1"/>
    </source>
</evidence>
<evidence type="ECO:0000256" key="4">
    <source>
        <dbReference type="ARBA" id="ARBA00038322"/>
    </source>
</evidence>
<dbReference type="SUPFAM" id="SSF51905">
    <property type="entry name" value="FAD/NAD(P)-binding domain"/>
    <property type="match status" value="1"/>
</dbReference>
<keyword evidence="2 5" id="KW-0125">Carotenoid biosynthesis</keyword>
<sequence length="354" mass="39313">MTTLKKYVKDERLRIALTFQSLYIGIGPFKAPAIYNVIGYMELSYSGVWYCKGGYHAVAEALVRLLEEMGGDLRLNAEVSEVLTDGIRAVGVRLADGTEIAGDAVIVNADFPQAVKNLLPDHVRGTYTEQKLDRMEQSCSTFMLYLGLNRDYRDGDVHNVYFSGDFAGNVDEIFHRKVLPSDPSLYVHLPHLIDDRVAPPGKTALYVLVPVPNLTADIDWATEKEAFKQRIYDKLEANGYPGLRDAIEFEAVYTPETWQAAFALQDGAAFGVAPTLLQSAYWRPSLKSDGAEGLYFVGASTHPGGGVPIVMTAARILEDIMSEDYPDAFQNLRTEQTMTPRPPEHRLRPSAISR</sequence>
<dbReference type="EC" id="1.-.-.-" evidence="8"/>
<evidence type="ECO:0000313" key="9">
    <source>
        <dbReference type="Proteomes" id="UP001208017"/>
    </source>
</evidence>
<protein>
    <submittedName>
        <fullName evidence="8">Phytoene desaturase family protein</fullName>
        <ecNumber evidence="8">1.-.-.-</ecNumber>
    </submittedName>
</protein>
<dbReference type="RefSeq" id="WP_267151681.1">
    <property type="nucleotide sequence ID" value="NZ_JAPMLT010000004.1"/>
</dbReference>
<dbReference type="InterPro" id="IPR002937">
    <property type="entry name" value="Amino_oxidase"/>
</dbReference>
<evidence type="ECO:0000256" key="1">
    <source>
        <dbReference type="ARBA" id="ARBA00004829"/>
    </source>
</evidence>
<feature type="domain" description="Amine oxidase" evidence="7">
    <location>
        <begin position="10"/>
        <end position="308"/>
    </location>
</feature>
<dbReference type="GO" id="GO:0016491">
    <property type="term" value="F:oxidoreductase activity"/>
    <property type="evidence" value="ECO:0007669"/>
    <property type="project" value="UniProtKB-KW"/>
</dbReference>
<dbReference type="NCBIfam" id="TIGR02734">
    <property type="entry name" value="crtI_fam"/>
    <property type="match status" value="1"/>
</dbReference>